<dbReference type="EMBL" id="JAIQCJ010002152">
    <property type="protein sequence ID" value="KAJ8780791.1"/>
    <property type="molecule type" value="Genomic_DNA"/>
</dbReference>
<organism evidence="2 3">
    <name type="scientific">Eschrichtius robustus</name>
    <name type="common">California gray whale</name>
    <name type="synonym">Eschrichtius gibbosus</name>
    <dbReference type="NCBI Taxonomy" id="9764"/>
    <lineage>
        <taxon>Eukaryota</taxon>
        <taxon>Metazoa</taxon>
        <taxon>Chordata</taxon>
        <taxon>Craniata</taxon>
        <taxon>Vertebrata</taxon>
        <taxon>Euteleostomi</taxon>
        <taxon>Mammalia</taxon>
        <taxon>Eutheria</taxon>
        <taxon>Laurasiatheria</taxon>
        <taxon>Artiodactyla</taxon>
        <taxon>Whippomorpha</taxon>
        <taxon>Cetacea</taxon>
        <taxon>Mysticeti</taxon>
        <taxon>Eschrichtiidae</taxon>
        <taxon>Eschrichtius</taxon>
    </lineage>
</organism>
<proteinExistence type="predicted"/>
<feature type="compositionally biased region" description="Acidic residues" evidence="1">
    <location>
        <begin position="1"/>
        <end position="14"/>
    </location>
</feature>
<protein>
    <submittedName>
        <fullName evidence="2">Uncharacterized protein</fullName>
    </submittedName>
</protein>
<feature type="region of interest" description="Disordered" evidence="1">
    <location>
        <begin position="1"/>
        <end position="30"/>
    </location>
</feature>
<dbReference type="AlphaFoldDB" id="A0AB34GKG7"/>
<name>A0AB34GKG7_ESCRO</name>
<feature type="compositionally biased region" description="Basic and acidic residues" evidence="1">
    <location>
        <begin position="18"/>
        <end position="27"/>
    </location>
</feature>
<dbReference type="Proteomes" id="UP001159641">
    <property type="component" value="Unassembled WGS sequence"/>
</dbReference>
<reference evidence="2 3" key="1">
    <citation type="submission" date="2022-11" db="EMBL/GenBank/DDBJ databases">
        <title>Whole genome sequence of Eschrichtius robustus ER-17-0199.</title>
        <authorList>
            <person name="Bruniche-Olsen A."/>
            <person name="Black A.N."/>
            <person name="Fields C.J."/>
            <person name="Walden K."/>
            <person name="Dewoody J.A."/>
        </authorList>
    </citation>
    <scope>NUCLEOTIDE SEQUENCE [LARGE SCALE GENOMIC DNA]</scope>
    <source>
        <strain evidence="2">ER-17-0199</strain>
        <tissue evidence="2">Blubber</tissue>
    </source>
</reference>
<accession>A0AB34GKG7</accession>
<evidence type="ECO:0000256" key="1">
    <source>
        <dbReference type="SAM" id="MobiDB-lite"/>
    </source>
</evidence>
<sequence length="190" mass="20912">MENMLEDEDEDDASTEQVRAKTVEKPSPEGTAWALGTQASVAVARGLSSCGAQAQLLRGMWDLPRPGIKPASPALAGRFLTTAPPGKPWQAYLDKKFLESWDHGHGKYSVDKQSCSSREEPSGLSLHPNLMLVHFHHRVSHHWNNLFVHSCRQLGPTECRALNLAQTVPVKSQLFQIEAAFLPPPDAQGQ</sequence>
<keyword evidence="3" id="KW-1185">Reference proteome</keyword>
<comment type="caution">
    <text evidence="2">The sequence shown here is derived from an EMBL/GenBank/DDBJ whole genome shotgun (WGS) entry which is preliminary data.</text>
</comment>
<evidence type="ECO:0000313" key="2">
    <source>
        <dbReference type="EMBL" id="KAJ8780791.1"/>
    </source>
</evidence>
<gene>
    <name evidence="2" type="ORF">J1605_000834</name>
</gene>
<evidence type="ECO:0000313" key="3">
    <source>
        <dbReference type="Proteomes" id="UP001159641"/>
    </source>
</evidence>